<organism evidence="4 5">
    <name type="scientific">Paracoccus seriniphilus</name>
    <dbReference type="NCBI Taxonomy" id="184748"/>
    <lineage>
        <taxon>Bacteria</taxon>
        <taxon>Pseudomonadati</taxon>
        <taxon>Pseudomonadota</taxon>
        <taxon>Alphaproteobacteria</taxon>
        <taxon>Rhodobacterales</taxon>
        <taxon>Paracoccaceae</taxon>
        <taxon>Paracoccus</taxon>
    </lineage>
</organism>
<evidence type="ECO:0000313" key="5">
    <source>
        <dbReference type="Proteomes" id="UP000198307"/>
    </source>
</evidence>
<dbReference type="EMBL" id="FZQB01000010">
    <property type="protein sequence ID" value="SNT75298.1"/>
    <property type="molecule type" value="Genomic_DNA"/>
</dbReference>
<dbReference type="InterPro" id="IPR023335">
    <property type="entry name" value="ATP12_ortho_dom_sf"/>
</dbReference>
<dbReference type="OrthoDB" id="9797825at2"/>
<evidence type="ECO:0000256" key="1">
    <source>
        <dbReference type="ARBA" id="ARBA00008231"/>
    </source>
</evidence>
<proteinExistence type="inferred from homology"/>
<evidence type="ECO:0000256" key="3">
    <source>
        <dbReference type="ARBA" id="ARBA00023186"/>
    </source>
</evidence>
<dbReference type="SUPFAM" id="SSF160909">
    <property type="entry name" value="ATP12-like"/>
    <property type="match status" value="1"/>
</dbReference>
<evidence type="ECO:0000313" key="4">
    <source>
        <dbReference type="EMBL" id="SNT75298.1"/>
    </source>
</evidence>
<dbReference type="InterPro" id="IPR042272">
    <property type="entry name" value="ATP12_ATP_synth-F1-assembly_N"/>
</dbReference>
<dbReference type="Gene3D" id="1.10.3580.10">
    <property type="entry name" value="ATP12 ATPase"/>
    <property type="match status" value="1"/>
</dbReference>
<dbReference type="Proteomes" id="UP000198307">
    <property type="component" value="Unassembled WGS sequence"/>
</dbReference>
<dbReference type="Gene3D" id="3.30.2180.10">
    <property type="entry name" value="ATP12-like"/>
    <property type="match status" value="1"/>
</dbReference>
<dbReference type="PANTHER" id="PTHR21013:SF10">
    <property type="entry name" value="ATP SYNTHASE MITOCHONDRIAL F1 COMPLEX ASSEMBLY FACTOR 2"/>
    <property type="match status" value="1"/>
</dbReference>
<protein>
    <submittedName>
        <fullName evidence="4">Chaperone required for the assembly of the F1-ATPase</fullName>
    </submittedName>
</protein>
<gene>
    <name evidence="4" type="ORF">SAMN05444959_11092</name>
</gene>
<dbReference type="GO" id="GO:0043461">
    <property type="term" value="P:proton-transporting ATP synthase complex assembly"/>
    <property type="evidence" value="ECO:0007669"/>
    <property type="project" value="InterPro"/>
</dbReference>
<comment type="similarity">
    <text evidence="1">Belongs to the ATP12 family.</text>
</comment>
<dbReference type="AlphaFoldDB" id="A0A239PYY6"/>
<accession>A0A239PYY6</accession>
<evidence type="ECO:0000256" key="2">
    <source>
        <dbReference type="ARBA" id="ARBA00022946"/>
    </source>
</evidence>
<dbReference type="PANTHER" id="PTHR21013">
    <property type="entry name" value="ATP SYNTHASE MITOCHONDRIAL F1 COMPLEX ASSEMBLY FACTOR 2/ATP12 PROTEIN, MITOCHONDRIAL PRECURSOR"/>
    <property type="match status" value="1"/>
</dbReference>
<reference evidence="4 5" key="1">
    <citation type="submission" date="2017-07" db="EMBL/GenBank/DDBJ databases">
        <authorList>
            <person name="Sun Z.S."/>
            <person name="Albrecht U."/>
            <person name="Echele G."/>
            <person name="Lee C.C."/>
        </authorList>
    </citation>
    <scope>NUCLEOTIDE SEQUENCE [LARGE SCALE GENOMIC DNA]</scope>
    <source>
        <strain evidence="4 5">DSM 14827</strain>
    </source>
</reference>
<keyword evidence="2" id="KW-0809">Transit peptide</keyword>
<dbReference type="InterPro" id="IPR011419">
    <property type="entry name" value="ATP12_ATP_synth-F1-assembly"/>
</dbReference>
<name>A0A239PYY6_9RHOB</name>
<keyword evidence="5" id="KW-1185">Reference proteome</keyword>
<sequence length="237" mass="26390">MSEWKARRFWKEVSTREAENGWEILLDERILRTPGKKSLVLPTHELAAALAEEWDAQDDVIDPGSMPLTRAANSAIEKVAPQFEGVADMLADYGGTDLLCYRADQPQELVRLQAEAWDPLIDWAATELRAPLVVTQGVMPVLQSPDSLAVLRQEIHAMDVFGLTALHDLITLPGSLIIGLAVARGRLDAEDAHRLSRIDETYQASQWGEDDEVRQNAESRKAAIHTAARFWNLSRTG</sequence>
<dbReference type="RefSeq" id="WP_089344986.1">
    <property type="nucleotide sequence ID" value="NZ_CP067129.1"/>
</dbReference>
<keyword evidence="3" id="KW-0143">Chaperone</keyword>
<dbReference type="Pfam" id="PF07542">
    <property type="entry name" value="ATP12"/>
    <property type="match status" value="1"/>
</dbReference>